<protein>
    <recommendedName>
        <fullName evidence="7">Acyl carrier protein</fullName>
        <shortName evidence="7">ACP</shortName>
    </recommendedName>
</protein>
<dbReference type="STRING" id="1811193.A0O21_09885"/>
<dbReference type="OrthoDB" id="9804551at2"/>
<dbReference type="InterPro" id="IPR009081">
    <property type="entry name" value="PP-bd_ACP"/>
</dbReference>
<comment type="function">
    <text evidence="7">Carrier of the growing fatty acid chain in fatty acid biosynthesis.</text>
</comment>
<dbReference type="NCBIfam" id="NF002150">
    <property type="entry name" value="PRK00982.1-4"/>
    <property type="match status" value="1"/>
</dbReference>
<dbReference type="KEGG" id="spat:A0O21_09885"/>
<evidence type="ECO:0000256" key="2">
    <source>
        <dbReference type="ARBA" id="ARBA00022516"/>
    </source>
</evidence>
<reference evidence="10" key="2">
    <citation type="submission" date="2016-03" db="EMBL/GenBank/DDBJ databases">
        <title>Streptococcus antelopensis sp. nov., isolated from the feces of the Tibetan antelope (Pantholops hodgsonii) in Hoh Xil National Nature Reserve, Qinghai, China.</title>
        <authorList>
            <person name="Bai X."/>
        </authorList>
    </citation>
    <scope>NUCLEOTIDE SEQUENCE [LARGE SCALE GENOMIC DNA]</scope>
    <source>
        <strain evidence="10">TA 26</strain>
    </source>
</reference>
<dbReference type="NCBIfam" id="NF009104">
    <property type="entry name" value="PRK12449.1"/>
    <property type="match status" value="1"/>
</dbReference>
<name>A0A172QAP6_9STRE</name>
<keyword evidence="1 7" id="KW-0596">Phosphopantetheine</keyword>
<evidence type="ECO:0000256" key="3">
    <source>
        <dbReference type="ARBA" id="ARBA00022553"/>
    </source>
</evidence>
<dbReference type="UniPathway" id="UPA00094"/>
<dbReference type="EMBL" id="CP014699">
    <property type="protein sequence ID" value="AND80495.1"/>
    <property type="molecule type" value="Genomic_DNA"/>
</dbReference>
<evidence type="ECO:0000313" key="9">
    <source>
        <dbReference type="EMBL" id="AND80495.1"/>
    </source>
</evidence>
<dbReference type="SUPFAM" id="SSF47336">
    <property type="entry name" value="ACP-like"/>
    <property type="match status" value="1"/>
</dbReference>
<evidence type="ECO:0000256" key="5">
    <source>
        <dbReference type="ARBA" id="ARBA00023098"/>
    </source>
</evidence>
<keyword evidence="7" id="KW-0963">Cytoplasm</keyword>
<feature type="domain" description="Carrier" evidence="8">
    <location>
        <begin position="4"/>
        <end position="79"/>
    </location>
</feature>
<evidence type="ECO:0000256" key="1">
    <source>
        <dbReference type="ARBA" id="ARBA00022450"/>
    </source>
</evidence>
<comment type="subcellular location">
    <subcellularLocation>
        <location evidence="7">Cytoplasm</location>
    </subcellularLocation>
</comment>
<dbReference type="AlphaFoldDB" id="A0A172QAP6"/>
<evidence type="ECO:0000259" key="8">
    <source>
        <dbReference type="PROSITE" id="PS50075"/>
    </source>
</evidence>
<dbReference type="Pfam" id="PF00550">
    <property type="entry name" value="PP-binding"/>
    <property type="match status" value="1"/>
</dbReference>
<dbReference type="RefSeq" id="WP_067065298.1">
    <property type="nucleotide sequence ID" value="NZ_CP014699.1"/>
</dbReference>
<keyword evidence="3 7" id="KW-0597">Phosphoprotein</keyword>
<dbReference type="InterPro" id="IPR036736">
    <property type="entry name" value="ACP-like_sf"/>
</dbReference>
<evidence type="ECO:0000256" key="6">
    <source>
        <dbReference type="ARBA" id="ARBA00023160"/>
    </source>
</evidence>
<feature type="modified residue" description="O-(pantetheine 4'-phosphoryl)serine" evidence="7">
    <location>
        <position position="39"/>
    </location>
</feature>
<dbReference type="PANTHER" id="PTHR20863:SF76">
    <property type="entry name" value="CARRIER DOMAIN-CONTAINING PROTEIN"/>
    <property type="match status" value="1"/>
</dbReference>
<evidence type="ECO:0000313" key="10">
    <source>
        <dbReference type="Proteomes" id="UP000077317"/>
    </source>
</evidence>
<organism evidence="9 10">
    <name type="scientific">Streptococcus pantholopis</name>
    <dbReference type="NCBI Taxonomy" id="1811193"/>
    <lineage>
        <taxon>Bacteria</taxon>
        <taxon>Bacillati</taxon>
        <taxon>Bacillota</taxon>
        <taxon>Bacilli</taxon>
        <taxon>Lactobacillales</taxon>
        <taxon>Streptococcaceae</taxon>
        <taxon>Streptococcus</taxon>
    </lineage>
</organism>
<keyword evidence="5 7" id="KW-0443">Lipid metabolism</keyword>
<dbReference type="GO" id="GO:0000036">
    <property type="term" value="F:acyl carrier activity"/>
    <property type="evidence" value="ECO:0007669"/>
    <property type="project" value="UniProtKB-UniRule"/>
</dbReference>
<evidence type="ECO:0000256" key="4">
    <source>
        <dbReference type="ARBA" id="ARBA00022832"/>
    </source>
</evidence>
<comment type="PTM">
    <text evidence="7">4'-phosphopantetheine is transferred from CoA to a specific serine of apo-ACP by AcpS. This modification is essential for activity because fatty acids are bound in thioester linkage to the sulfhydryl of the prosthetic group.</text>
</comment>
<dbReference type="Proteomes" id="UP000077317">
    <property type="component" value="Chromosome"/>
</dbReference>
<dbReference type="HAMAP" id="MF_01217">
    <property type="entry name" value="Acyl_carrier"/>
    <property type="match status" value="1"/>
</dbReference>
<proteinExistence type="inferred from homology"/>
<dbReference type="InterPro" id="IPR003231">
    <property type="entry name" value="ACP"/>
</dbReference>
<reference evidence="9 10" key="1">
    <citation type="journal article" date="2016" name="Int. J. Syst. Evol. Microbiol.">
        <title>Streptococcuspantholopis sp. nov., isolated from faeces of the Tibetan antelope (Pantholops hodgsonii).</title>
        <authorList>
            <person name="Bai X."/>
            <person name="Xiong Y."/>
            <person name="Lu S."/>
            <person name="Jin D."/>
            <person name="Lai X."/>
            <person name="Yang J."/>
            <person name="Niu L."/>
            <person name="Hu S."/>
            <person name="Meng X."/>
            <person name="Pu J."/>
            <person name="Ye C."/>
            <person name="Xu J."/>
        </authorList>
    </citation>
    <scope>NUCLEOTIDE SEQUENCE [LARGE SCALE GENOMIC DNA]</scope>
    <source>
        <strain evidence="9 10">TA 26</strain>
    </source>
</reference>
<gene>
    <name evidence="7" type="primary">acpP</name>
    <name evidence="9" type="ORF">A0O21_09885</name>
</gene>
<keyword evidence="2 7" id="KW-0444">Lipid biosynthesis</keyword>
<accession>A0A172QAP6</accession>
<dbReference type="Gene3D" id="1.10.1200.10">
    <property type="entry name" value="ACP-like"/>
    <property type="match status" value="1"/>
</dbReference>
<keyword evidence="4 7" id="KW-0276">Fatty acid metabolism</keyword>
<sequence>MTKEEIFERISNMIAEQMHRGDLDITPSTTLQDDLGVDSIGFMEFVVNLEDEFHLDIPDEAVDQIDSMGEMTDYLYQKLS</sequence>
<dbReference type="GO" id="GO:0005829">
    <property type="term" value="C:cytosol"/>
    <property type="evidence" value="ECO:0007669"/>
    <property type="project" value="TreeGrafter"/>
</dbReference>
<comment type="pathway">
    <text evidence="7">Lipid metabolism; fatty acid biosynthesis.</text>
</comment>
<dbReference type="PROSITE" id="PS50075">
    <property type="entry name" value="CARRIER"/>
    <property type="match status" value="1"/>
</dbReference>
<comment type="similarity">
    <text evidence="7">Belongs to the acyl carrier protein (ACP) family.</text>
</comment>
<dbReference type="GO" id="GO:0000035">
    <property type="term" value="F:acyl binding"/>
    <property type="evidence" value="ECO:0007669"/>
    <property type="project" value="TreeGrafter"/>
</dbReference>
<keyword evidence="6 7" id="KW-0275">Fatty acid biosynthesis</keyword>
<keyword evidence="10" id="KW-1185">Reference proteome</keyword>
<dbReference type="GO" id="GO:0009245">
    <property type="term" value="P:lipid A biosynthetic process"/>
    <property type="evidence" value="ECO:0007669"/>
    <property type="project" value="TreeGrafter"/>
</dbReference>
<dbReference type="PANTHER" id="PTHR20863">
    <property type="entry name" value="ACYL CARRIER PROTEIN"/>
    <property type="match status" value="1"/>
</dbReference>
<evidence type="ECO:0000256" key="7">
    <source>
        <dbReference type="HAMAP-Rule" id="MF_01217"/>
    </source>
</evidence>
<dbReference type="GO" id="GO:0016020">
    <property type="term" value="C:membrane"/>
    <property type="evidence" value="ECO:0007669"/>
    <property type="project" value="GOC"/>
</dbReference>